<organism evidence="8 9">
    <name type="scientific">Microbacterium helvum</name>
    <dbReference type="NCBI Taxonomy" id="2773713"/>
    <lineage>
        <taxon>Bacteria</taxon>
        <taxon>Bacillati</taxon>
        <taxon>Actinomycetota</taxon>
        <taxon>Actinomycetes</taxon>
        <taxon>Micrococcales</taxon>
        <taxon>Microbacteriaceae</taxon>
        <taxon>Microbacterium</taxon>
    </lineage>
</organism>
<dbReference type="EMBL" id="JACXZS010000012">
    <property type="protein sequence ID" value="MBD3943339.1"/>
    <property type="molecule type" value="Genomic_DNA"/>
</dbReference>
<accession>A0ABR8NRS3</accession>
<evidence type="ECO:0000256" key="7">
    <source>
        <dbReference type="SAM" id="Phobius"/>
    </source>
</evidence>
<keyword evidence="5 7" id="KW-1133">Transmembrane helix</keyword>
<feature type="transmembrane region" description="Helical" evidence="7">
    <location>
        <begin position="356"/>
        <end position="375"/>
    </location>
</feature>
<keyword evidence="2" id="KW-0813">Transport</keyword>
<feature type="transmembrane region" description="Helical" evidence="7">
    <location>
        <begin position="47"/>
        <end position="66"/>
    </location>
</feature>
<keyword evidence="3" id="KW-1003">Cell membrane</keyword>
<feature type="transmembrane region" description="Helical" evidence="7">
    <location>
        <begin position="290"/>
        <end position="308"/>
    </location>
</feature>
<feature type="transmembrane region" description="Helical" evidence="7">
    <location>
        <begin position="73"/>
        <end position="97"/>
    </location>
</feature>
<evidence type="ECO:0000256" key="1">
    <source>
        <dbReference type="ARBA" id="ARBA00004651"/>
    </source>
</evidence>
<keyword evidence="6 7" id="KW-0472">Membrane</keyword>
<evidence type="ECO:0000256" key="2">
    <source>
        <dbReference type="ARBA" id="ARBA00022448"/>
    </source>
</evidence>
<keyword evidence="9" id="KW-1185">Reference proteome</keyword>
<dbReference type="InterPro" id="IPR010290">
    <property type="entry name" value="TM_effector"/>
</dbReference>
<dbReference type="PANTHER" id="PTHR23513:SF11">
    <property type="entry name" value="STAPHYLOFERRIN A TRANSPORTER"/>
    <property type="match status" value="1"/>
</dbReference>
<dbReference type="RefSeq" id="WP_191173011.1">
    <property type="nucleotide sequence ID" value="NZ_JACXZS010000012.1"/>
</dbReference>
<gene>
    <name evidence="8" type="ORF">IF188_16730</name>
</gene>
<dbReference type="Gene3D" id="1.20.1250.20">
    <property type="entry name" value="MFS general substrate transporter like domains"/>
    <property type="match status" value="1"/>
</dbReference>
<evidence type="ECO:0000256" key="6">
    <source>
        <dbReference type="ARBA" id="ARBA00023136"/>
    </source>
</evidence>
<keyword evidence="4 7" id="KW-0812">Transmembrane</keyword>
<feature type="transmembrane region" description="Helical" evidence="7">
    <location>
        <begin position="12"/>
        <end position="35"/>
    </location>
</feature>
<feature type="transmembrane region" description="Helical" evidence="7">
    <location>
        <begin position="225"/>
        <end position="242"/>
    </location>
</feature>
<evidence type="ECO:0000313" key="8">
    <source>
        <dbReference type="EMBL" id="MBD3943339.1"/>
    </source>
</evidence>
<evidence type="ECO:0000256" key="3">
    <source>
        <dbReference type="ARBA" id="ARBA00022475"/>
    </source>
</evidence>
<protein>
    <submittedName>
        <fullName evidence="8">MFS transporter</fullName>
    </submittedName>
</protein>
<dbReference type="Proteomes" id="UP000598426">
    <property type="component" value="Unassembled WGS sequence"/>
</dbReference>
<sequence length="414" mass="43598">MRPLSHRDFRMLFGAVVLSIFGAGMWAVVMVYTVIGAGGGPIELSVVAAANAVGLLACAIPGGIAADRIPRRLILRVVELLNLLAITSVAVAGVFGAVTVPHLTIVAFVLGAGAGFFFPAYSAILPRILPPAQLLAANGLEGAIRPALQQAAGPAAAGVVVAAVLAPAHAAWGVVAAHALALVLLLFVRPEPAADPGEAREAPEGVRGVLHDLREAVGFTVRTPWLLWTLLFATGWVLVFLGPEEVLLPFVTRERVGEDPRLFGFLLAIYGVGGVLGSIVVSSLKLPRRYLTVMMGVWGVGTLPFAVVGITHEYWLMAVCLFLVGFAFSYGNVIWGTLLQRRVPRHMLGRISSLDFFVSLALMPLSMALAGPLAAVVPVEAIFVAAGVIPLILGTIAYLVARMHQDELAHPLDH</sequence>
<comment type="subcellular location">
    <subcellularLocation>
        <location evidence="1">Cell membrane</location>
        <topology evidence="1">Multi-pass membrane protein</topology>
    </subcellularLocation>
</comment>
<reference evidence="8 9" key="1">
    <citation type="submission" date="2020-09" db="EMBL/GenBank/DDBJ databases">
        <title>Isolation and identification of active actinomycetes.</title>
        <authorList>
            <person name="Li X."/>
        </authorList>
    </citation>
    <scope>NUCLEOTIDE SEQUENCE [LARGE SCALE GENOMIC DNA]</scope>
    <source>
        <strain evidence="8 9">NEAU-LLC</strain>
    </source>
</reference>
<dbReference type="InterPro" id="IPR036259">
    <property type="entry name" value="MFS_trans_sf"/>
</dbReference>
<evidence type="ECO:0000313" key="9">
    <source>
        <dbReference type="Proteomes" id="UP000598426"/>
    </source>
</evidence>
<name>A0ABR8NRS3_9MICO</name>
<dbReference type="SUPFAM" id="SSF103473">
    <property type="entry name" value="MFS general substrate transporter"/>
    <property type="match status" value="1"/>
</dbReference>
<evidence type="ECO:0000256" key="5">
    <source>
        <dbReference type="ARBA" id="ARBA00022989"/>
    </source>
</evidence>
<feature type="transmembrane region" description="Helical" evidence="7">
    <location>
        <begin position="103"/>
        <end position="126"/>
    </location>
</feature>
<dbReference type="Pfam" id="PF05977">
    <property type="entry name" value="MFS_3"/>
    <property type="match status" value="1"/>
</dbReference>
<feature type="transmembrane region" description="Helical" evidence="7">
    <location>
        <begin position="314"/>
        <end position="335"/>
    </location>
</feature>
<dbReference type="PANTHER" id="PTHR23513">
    <property type="entry name" value="INTEGRAL MEMBRANE EFFLUX PROTEIN-RELATED"/>
    <property type="match status" value="1"/>
</dbReference>
<dbReference type="CDD" id="cd06173">
    <property type="entry name" value="MFS_MefA_like"/>
    <property type="match status" value="1"/>
</dbReference>
<comment type="caution">
    <text evidence="8">The sequence shown here is derived from an EMBL/GenBank/DDBJ whole genome shotgun (WGS) entry which is preliminary data.</text>
</comment>
<feature type="transmembrane region" description="Helical" evidence="7">
    <location>
        <begin position="381"/>
        <end position="401"/>
    </location>
</feature>
<evidence type="ECO:0000256" key="4">
    <source>
        <dbReference type="ARBA" id="ARBA00022692"/>
    </source>
</evidence>
<feature type="transmembrane region" description="Helical" evidence="7">
    <location>
        <begin position="262"/>
        <end position="283"/>
    </location>
</feature>
<proteinExistence type="predicted"/>